<protein>
    <submittedName>
        <fullName evidence="2">Uncharacterized protein</fullName>
    </submittedName>
</protein>
<sequence>STTTRTPPLAELSPSCPPFGEIASLQIASQRFLGFICGGLMIGPGIVARFHGPGGFFKPLAHKGARLHGTTSELLEGGEGWRSGFWGLLGLLLRQARV</sequence>
<reference evidence="2" key="2">
    <citation type="submission" date="2019-10" db="EMBL/GenBank/DDBJ databases">
        <authorList>
            <consortium name="NCBI Genome Project"/>
        </authorList>
    </citation>
    <scope>NUCLEOTIDE SEQUENCE</scope>
    <source>
        <strain evidence="2">NI907</strain>
    </source>
</reference>
<feature type="non-terminal residue" evidence="2">
    <location>
        <position position="1"/>
    </location>
</feature>
<evidence type="ECO:0000313" key="1">
    <source>
        <dbReference type="Proteomes" id="UP000515153"/>
    </source>
</evidence>
<accession>A0A6P8BAP9</accession>
<name>A0A6P8BAP9_PYRGI</name>
<dbReference type="KEGG" id="pgri:PgNI_04291"/>
<reference evidence="2" key="1">
    <citation type="journal article" date="2019" name="Mol. Biol. Evol.">
        <title>Blast fungal genomes show frequent chromosomal changes, gene gains and losses, and effector gene turnover.</title>
        <authorList>
            <person name="Gomez Luciano L.B."/>
            <person name="Jason Tsai I."/>
            <person name="Chuma I."/>
            <person name="Tosa Y."/>
            <person name="Chen Y.H."/>
            <person name="Li J.Y."/>
            <person name="Li M.Y."/>
            <person name="Jade Lu M.Y."/>
            <person name="Nakayashiki H."/>
            <person name="Li W.H."/>
        </authorList>
    </citation>
    <scope>NUCLEOTIDE SEQUENCE</scope>
    <source>
        <strain evidence="2">NI907</strain>
    </source>
</reference>
<dbReference type="RefSeq" id="XP_030984119.1">
    <property type="nucleotide sequence ID" value="XM_031124340.1"/>
</dbReference>
<reference evidence="2" key="3">
    <citation type="submission" date="2025-08" db="UniProtKB">
        <authorList>
            <consortium name="RefSeq"/>
        </authorList>
    </citation>
    <scope>IDENTIFICATION</scope>
    <source>
        <strain evidence="2">NI907</strain>
    </source>
</reference>
<keyword evidence="1" id="KW-1185">Reference proteome</keyword>
<gene>
    <name evidence="2" type="ORF">PgNI_04291</name>
</gene>
<dbReference type="Proteomes" id="UP000515153">
    <property type="component" value="Unplaced"/>
</dbReference>
<organism evidence="1 2">
    <name type="scientific">Pyricularia grisea</name>
    <name type="common">Crabgrass-specific blast fungus</name>
    <name type="synonym">Magnaporthe grisea</name>
    <dbReference type="NCBI Taxonomy" id="148305"/>
    <lineage>
        <taxon>Eukaryota</taxon>
        <taxon>Fungi</taxon>
        <taxon>Dikarya</taxon>
        <taxon>Ascomycota</taxon>
        <taxon>Pezizomycotina</taxon>
        <taxon>Sordariomycetes</taxon>
        <taxon>Sordariomycetidae</taxon>
        <taxon>Magnaporthales</taxon>
        <taxon>Pyriculariaceae</taxon>
        <taxon>Pyricularia</taxon>
    </lineage>
</organism>
<dbReference type="GeneID" id="41959249"/>
<proteinExistence type="predicted"/>
<evidence type="ECO:0000313" key="2">
    <source>
        <dbReference type="RefSeq" id="XP_030984119.1"/>
    </source>
</evidence>
<dbReference type="AlphaFoldDB" id="A0A6P8BAP9"/>